<reference evidence="2" key="1">
    <citation type="submission" date="2016-03" db="EMBL/GenBank/DDBJ databases">
        <title>Mechanisms controlling the formation of the plant cell surface in tip-growing cells are functionally conserved among land plants.</title>
        <authorList>
            <person name="Honkanen S."/>
            <person name="Jones V.A."/>
            <person name="Morieri G."/>
            <person name="Champion C."/>
            <person name="Hetherington A.J."/>
            <person name="Kelly S."/>
            <person name="Saint-Marcoux D."/>
            <person name="Proust H."/>
            <person name="Prescott H."/>
            <person name="Dolan L."/>
        </authorList>
    </citation>
    <scope>NUCLEOTIDE SEQUENCE [LARGE SCALE GENOMIC DNA]</scope>
    <source>
        <tissue evidence="2">Whole gametophyte</tissue>
    </source>
</reference>
<dbReference type="Proteomes" id="UP000077202">
    <property type="component" value="Unassembled WGS sequence"/>
</dbReference>
<organism evidence="2 3">
    <name type="scientific">Marchantia polymorpha subsp. ruderalis</name>
    <dbReference type="NCBI Taxonomy" id="1480154"/>
    <lineage>
        <taxon>Eukaryota</taxon>
        <taxon>Viridiplantae</taxon>
        <taxon>Streptophyta</taxon>
        <taxon>Embryophyta</taxon>
        <taxon>Marchantiophyta</taxon>
        <taxon>Marchantiopsida</taxon>
        <taxon>Marchantiidae</taxon>
        <taxon>Marchantiales</taxon>
        <taxon>Marchantiaceae</taxon>
        <taxon>Marchantia</taxon>
    </lineage>
</organism>
<proteinExistence type="predicted"/>
<name>A0A176VH17_MARPO</name>
<comment type="caution">
    <text evidence="2">The sequence shown here is derived from an EMBL/GenBank/DDBJ whole genome shotgun (WGS) entry which is preliminary data.</text>
</comment>
<dbReference type="EMBL" id="LVLJ01003810">
    <property type="protein sequence ID" value="OAE19631.1"/>
    <property type="molecule type" value="Genomic_DNA"/>
</dbReference>
<dbReference type="AlphaFoldDB" id="A0A176VH17"/>
<evidence type="ECO:0000313" key="3">
    <source>
        <dbReference type="Proteomes" id="UP000077202"/>
    </source>
</evidence>
<feature type="signal peptide" evidence="1">
    <location>
        <begin position="1"/>
        <end position="25"/>
    </location>
</feature>
<feature type="chain" id="PRO_5008051782" evidence="1">
    <location>
        <begin position="26"/>
        <end position="194"/>
    </location>
</feature>
<keyword evidence="1" id="KW-0732">Signal</keyword>
<evidence type="ECO:0000256" key="1">
    <source>
        <dbReference type="SAM" id="SignalP"/>
    </source>
</evidence>
<gene>
    <name evidence="2" type="ORF">AXG93_3756s1370</name>
</gene>
<keyword evidence="3" id="KW-1185">Reference proteome</keyword>
<accession>A0A176VH17</accession>
<sequence length="194" mass="20927">MGLSQNHSILLFGAAVCFCVAGALSLLIGHPLIPGAGLSICVPGLSIRCEPDENGGQYVRCGRNQKVEDVPKGKICYKGALISSDMRLRSGKSQCVCMCKSQSWTNVKCTNGKTYASVAHGDCCLGGAGRCRQALEGSSDVSWSWWTEGVDFARVLIRSSLRQLCDFLRDHFTFPPSLDENSCCDRSTSSCNQC</sequence>
<evidence type="ECO:0000313" key="2">
    <source>
        <dbReference type="EMBL" id="OAE19631.1"/>
    </source>
</evidence>
<protein>
    <submittedName>
        <fullName evidence="2">Uncharacterized protein</fullName>
    </submittedName>
</protein>